<dbReference type="OrthoDB" id="419598at2759"/>
<dbReference type="EMBL" id="CAJNJA010097919">
    <property type="protein sequence ID" value="CAE7942883.1"/>
    <property type="molecule type" value="Genomic_DNA"/>
</dbReference>
<accession>A0A813CEJ0</accession>
<dbReference type="PANTHER" id="PTHR12126:SF16">
    <property type="entry name" value="MIOREX COMPLEX COMPONENT 2"/>
    <property type="match status" value="1"/>
</dbReference>
<dbReference type="Proteomes" id="UP000601435">
    <property type="component" value="Unassembled WGS sequence"/>
</dbReference>
<evidence type="ECO:0000313" key="3">
    <source>
        <dbReference type="EMBL" id="CAE7942883.1"/>
    </source>
</evidence>
<organism evidence="3 4">
    <name type="scientific">Symbiodinium necroappetens</name>
    <dbReference type="NCBI Taxonomy" id="1628268"/>
    <lineage>
        <taxon>Eukaryota</taxon>
        <taxon>Sar</taxon>
        <taxon>Alveolata</taxon>
        <taxon>Dinophyceae</taxon>
        <taxon>Suessiales</taxon>
        <taxon>Symbiodiniaceae</taxon>
        <taxon>Symbiodinium</taxon>
    </lineage>
</organism>
<protein>
    <recommendedName>
        <fullName evidence="2">NAD-dependent epimerase/dehydratase domain-containing protein</fullName>
    </recommendedName>
</protein>
<comment type="caution">
    <text evidence="3">The sequence shown here is derived from an EMBL/GenBank/DDBJ whole genome shotgun (WGS) entry which is preliminary data.</text>
</comment>
<sequence>MAETPRAPDLGSLTKKKRERVSSREQRTALVIGGMGSFGAGIVNEHVEQGRPVRALVRDVPEAVRRFGSYTKANFHEGDVFDPDSLREAARGCSVIYHAVGFPMSKQDPAMRVATENIVACAKEAGAAIVFPGNVWSFGPQHGSRLAEIAETHPDSKKGRLRLELEERLREATKRGDARVLIVRSGDLFGPTVRNAYHDGIFKSAMEGKGLLALGSLDAPHQFAYVPDLARVCIKLSDAIERLVPFETFHFAGHTFERQQDFYGKVIECAEDDSLKVKKSSWLALRGAGLVNKDLKELIELKYLWEEGVLLDDTRLRRVWPKFALTPIEPAIARTLASYR</sequence>
<dbReference type="InterPro" id="IPR001509">
    <property type="entry name" value="Epimerase_deHydtase"/>
</dbReference>
<dbReference type="Gene3D" id="3.40.50.720">
    <property type="entry name" value="NAD(P)-binding Rossmann-like Domain"/>
    <property type="match status" value="1"/>
</dbReference>
<feature type="region of interest" description="Disordered" evidence="1">
    <location>
        <begin position="1"/>
        <end position="26"/>
    </location>
</feature>
<dbReference type="InterPro" id="IPR036291">
    <property type="entry name" value="NAD(P)-bd_dom_sf"/>
</dbReference>
<dbReference type="AlphaFoldDB" id="A0A813CEJ0"/>
<dbReference type="SUPFAM" id="SSF51735">
    <property type="entry name" value="NAD(P)-binding Rossmann-fold domains"/>
    <property type="match status" value="1"/>
</dbReference>
<feature type="domain" description="NAD-dependent epimerase/dehydratase" evidence="2">
    <location>
        <begin position="29"/>
        <end position="247"/>
    </location>
</feature>
<proteinExistence type="predicted"/>
<evidence type="ECO:0000259" key="2">
    <source>
        <dbReference type="Pfam" id="PF01370"/>
    </source>
</evidence>
<name>A0A813CEJ0_9DINO</name>
<dbReference type="InterPro" id="IPR051207">
    <property type="entry name" value="ComplexI_NDUFA9_subunit"/>
</dbReference>
<keyword evidence="4" id="KW-1185">Reference proteome</keyword>
<gene>
    <name evidence="3" type="ORF">SNEC2469_LOCUS34834</name>
</gene>
<dbReference type="Pfam" id="PF01370">
    <property type="entry name" value="Epimerase"/>
    <property type="match status" value="1"/>
</dbReference>
<evidence type="ECO:0000313" key="4">
    <source>
        <dbReference type="Proteomes" id="UP000601435"/>
    </source>
</evidence>
<reference evidence="3" key="1">
    <citation type="submission" date="2021-02" db="EMBL/GenBank/DDBJ databases">
        <authorList>
            <person name="Dougan E. K."/>
            <person name="Rhodes N."/>
            <person name="Thang M."/>
            <person name="Chan C."/>
        </authorList>
    </citation>
    <scope>NUCLEOTIDE SEQUENCE</scope>
</reference>
<dbReference type="PANTHER" id="PTHR12126">
    <property type="entry name" value="NADH-UBIQUINONE OXIDOREDUCTASE 39 KDA SUBUNIT-RELATED"/>
    <property type="match status" value="1"/>
</dbReference>
<dbReference type="GO" id="GO:0005739">
    <property type="term" value="C:mitochondrion"/>
    <property type="evidence" value="ECO:0007669"/>
    <property type="project" value="TreeGrafter"/>
</dbReference>
<evidence type="ECO:0000256" key="1">
    <source>
        <dbReference type="SAM" id="MobiDB-lite"/>
    </source>
</evidence>
<dbReference type="GO" id="GO:0044877">
    <property type="term" value="F:protein-containing complex binding"/>
    <property type="evidence" value="ECO:0007669"/>
    <property type="project" value="TreeGrafter"/>
</dbReference>